<dbReference type="SMART" id="SM00179">
    <property type="entry name" value="EGF_CA"/>
    <property type="match status" value="4"/>
</dbReference>
<dbReference type="EMBL" id="CAJOBI010329846">
    <property type="protein sequence ID" value="CAF5196843.1"/>
    <property type="molecule type" value="Genomic_DNA"/>
</dbReference>
<dbReference type="CDD" id="cd00054">
    <property type="entry name" value="EGF_CA"/>
    <property type="match status" value="2"/>
</dbReference>
<evidence type="ECO:0000256" key="4">
    <source>
        <dbReference type="ARBA" id="ARBA00022536"/>
    </source>
</evidence>
<comment type="caution">
    <text evidence="15">The sequence shown here is derived from an EMBL/GenBank/DDBJ whole genome shotgun (WGS) entry which is preliminary data.</text>
</comment>
<dbReference type="GO" id="GO:0007157">
    <property type="term" value="P:heterophilic cell-cell adhesion via plasma membrane cell adhesion molecules"/>
    <property type="evidence" value="ECO:0007669"/>
    <property type="project" value="TreeGrafter"/>
</dbReference>
<comment type="subcellular location">
    <subcellularLocation>
        <location evidence="12">Membrane</location>
        <topology evidence="12">Single-pass type I membrane protein</topology>
    </subcellularLocation>
    <subcellularLocation>
        <location evidence="1">Secreted</location>
    </subcellularLocation>
</comment>
<keyword evidence="2 12" id="KW-0217">Developmental protein</keyword>
<evidence type="ECO:0000256" key="6">
    <source>
        <dbReference type="ARBA" id="ARBA00022737"/>
    </source>
</evidence>
<dbReference type="Pfam" id="PF00008">
    <property type="entry name" value="EGF"/>
    <property type="match status" value="3"/>
</dbReference>
<feature type="disulfide bond" evidence="10">
    <location>
        <begin position="165"/>
        <end position="174"/>
    </location>
</feature>
<dbReference type="InterPro" id="IPR000152">
    <property type="entry name" value="EGF-type_Asp/Asn_hydroxyl_site"/>
</dbReference>
<dbReference type="Gene3D" id="2.10.25.10">
    <property type="entry name" value="Laminin"/>
    <property type="match status" value="3"/>
</dbReference>
<organism evidence="15 16">
    <name type="scientific">Rotaria magnacalcarata</name>
    <dbReference type="NCBI Taxonomy" id="392030"/>
    <lineage>
        <taxon>Eukaryota</taxon>
        <taxon>Metazoa</taxon>
        <taxon>Spiralia</taxon>
        <taxon>Gnathifera</taxon>
        <taxon>Rotifera</taxon>
        <taxon>Eurotatoria</taxon>
        <taxon>Bdelloidea</taxon>
        <taxon>Philodinida</taxon>
        <taxon>Philodinidae</taxon>
        <taxon>Rotaria</taxon>
    </lineage>
</organism>
<dbReference type="SUPFAM" id="SSF57196">
    <property type="entry name" value="EGF/Laminin"/>
    <property type="match status" value="3"/>
</dbReference>
<proteinExistence type="predicted"/>
<dbReference type="InterPro" id="IPR000742">
    <property type="entry name" value="EGF"/>
</dbReference>
<feature type="disulfide bond" evidence="10">
    <location>
        <begin position="203"/>
        <end position="212"/>
    </location>
</feature>
<feature type="non-terminal residue" evidence="15">
    <location>
        <position position="213"/>
    </location>
</feature>
<dbReference type="GO" id="GO:0030154">
    <property type="term" value="P:cell differentiation"/>
    <property type="evidence" value="ECO:0007669"/>
    <property type="project" value="UniProtKB-KW"/>
</dbReference>
<keyword evidence="9" id="KW-0325">Glycoprotein</keyword>
<dbReference type="PROSITE" id="PS01186">
    <property type="entry name" value="EGF_2"/>
    <property type="match status" value="1"/>
</dbReference>
<keyword evidence="5 12" id="KW-0732">Signal</keyword>
<feature type="domain" description="DSL" evidence="14">
    <location>
        <begin position="10"/>
        <end position="55"/>
    </location>
</feature>
<comment type="caution">
    <text evidence="10">Lacks conserved residue(s) required for the propagation of feature annotation.</text>
</comment>
<keyword evidence="8 10" id="KW-1015">Disulfide bond</keyword>
<evidence type="ECO:0000259" key="13">
    <source>
        <dbReference type="PROSITE" id="PS50026"/>
    </source>
</evidence>
<evidence type="ECO:0000256" key="5">
    <source>
        <dbReference type="ARBA" id="ARBA00022729"/>
    </source>
</evidence>
<evidence type="ECO:0000256" key="12">
    <source>
        <dbReference type="RuleBase" id="RU280815"/>
    </source>
</evidence>
<gene>
    <name evidence="15" type="ORF">SMN809_LOCUS74298</name>
</gene>
<keyword evidence="12" id="KW-0812">Transmembrane</keyword>
<evidence type="ECO:0000256" key="7">
    <source>
        <dbReference type="ARBA" id="ARBA00022782"/>
    </source>
</evidence>
<comment type="function">
    <text evidence="12">Putative Notch ligand involved in the mediation of Notch signaling.</text>
</comment>
<dbReference type="PROSITE" id="PS00022">
    <property type="entry name" value="EGF_1"/>
    <property type="match status" value="3"/>
</dbReference>
<reference evidence="15" key="1">
    <citation type="submission" date="2021-02" db="EMBL/GenBank/DDBJ databases">
        <authorList>
            <person name="Nowell W R."/>
        </authorList>
    </citation>
    <scope>NUCLEOTIDE SEQUENCE</scope>
</reference>
<dbReference type="InterPro" id="IPR051022">
    <property type="entry name" value="Notch_Cell-Fate_Det"/>
</dbReference>
<dbReference type="PROSITE" id="PS00010">
    <property type="entry name" value="ASX_HYDROXYL"/>
    <property type="match status" value="1"/>
</dbReference>
<feature type="non-terminal residue" evidence="15">
    <location>
        <position position="1"/>
    </location>
</feature>
<feature type="domain" description="EGF-like" evidence="13">
    <location>
        <begin position="138"/>
        <end position="175"/>
    </location>
</feature>
<dbReference type="GO" id="GO:0007154">
    <property type="term" value="P:cell communication"/>
    <property type="evidence" value="ECO:0007669"/>
    <property type="project" value="InterPro"/>
</dbReference>
<sequence>YAGLKCEEKRQCSPTFYGSNCTLLCRAPNSCSEGHFYCNAQGEKECLPGWSPINSCLTKTLPANIDQECSISTGCLNGGSCFNGSCCCPSNFTGSLCETPMNPCGNNPCQHNGLCLSTSTGYQCQCSPYYTGSSCEINLNPCDYSPCRNGAQCNLLGNITFNCTCPIGYTGQFCDIQIDHCTSQPCQNNGVCINTITGFTCICLSIYTGTYCS</sequence>
<evidence type="ECO:0000256" key="11">
    <source>
        <dbReference type="PROSITE-ProRule" id="PRU00377"/>
    </source>
</evidence>
<dbReference type="InterPro" id="IPR001881">
    <property type="entry name" value="EGF-like_Ca-bd_dom"/>
</dbReference>
<dbReference type="GO" id="GO:0045197">
    <property type="term" value="P:establishment or maintenance of epithelial cell apical/basal polarity"/>
    <property type="evidence" value="ECO:0007669"/>
    <property type="project" value="TreeGrafter"/>
</dbReference>
<dbReference type="GO" id="GO:0005509">
    <property type="term" value="F:calcium ion binding"/>
    <property type="evidence" value="ECO:0007669"/>
    <property type="project" value="InterPro"/>
</dbReference>
<evidence type="ECO:0000256" key="3">
    <source>
        <dbReference type="ARBA" id="ARBA00022525"/>
    </source>
</evidence>
<feature type="disulfide bond" evidence="10">
    <location>
        <begin position="126"/>
        <end position="135"/>
    </location>
</feature>
<feature type="domain" description="EGF-like" evidence="13">
    <location>
        <begin position="100"/>
        <end position="136"/>
    </location>
</feature>
<evidence type="ECO:0000256" key="8">
    <source>
        <dbReference type="ARBA" id="ARBA00023157"/>
    </source>
</evidence>
<dbReference type="FunFam" id="2.10.25.10:FF:000053">
    <property type="entry name" value="Slit guidance ligand 2"/>
    <property type="match status" value="1"/>
</dbReference>
<dbReference type="GO" id="GO:0005576">
    <property type="term" value="C:extracellular region"/>
    <property type="evidence" value="ECO:0007669"/>
    <property type="project" value="UniProtKB-SubCell"/>
</dbReference>
<keyword evidence="12" id="KW-1133">Transmembrane helix</keyword>
<dbReference type="GO" id="GO:0005886">
    <property type="term" value="C:plasma membrane"/>
    <property type="evidence" value="ECO:0007669"/>
    <property type="project" value="TreeGrafter"/>
</dbReference>
<dbReference type="FunFam" id="2.10.25.10:FF:000321">
    <property type="entry name" value="Protein delta homolog 1"/>
    <property type="match status" value="1"/>
</dbReference>
<evidence type="ECO:0000259" key="14">
    <source>
        <dbReference type="PROSITE" id="PS51051"/>
    </source>
</evidence>
<dbReference type="GO" id="GO:0032991">
    <property type="term" value="C:protein-containing complex"/>
    <property type="evidence" value="ECO:0007669"/>
    <property type="project" value="TreeGrafter"/>
</dbReference>
<evidence type="ECO:0000313" key="15">
    <source>
        <dbReference type="EMBL" id="CAF5196843.1"/>
    </source>
</evidence>
<name>A0A8S3IF67_9BILA</name>
<evidence type="ECO:0000256" key="1">
    <source>
        <dbReference type="ARBA" id="ARBA00004613"/>
    </source>
</evidence>
<keyword evidence="3" id="KW-0964">Secreted</keyword>
<dbReference type="PROSITE" id="PS50026">
    <property type="entry name" value="EGF_3"/>
    <property type="match status" value="3"/>
</dbReference>
<evidence type="ECO:0000313" key="16">
    <source>
        <dbReference type="Proteomes" id="UP000676336"/>
    </source>
</evidence>
<dbReference type="Proteomes" id="UP000676336">
    <property type="component" value="Unassembled WGS sequence"/>
</dbReference>
<dbReference type="Gene3D" id="2.10.25.140">
    <property type="match status" value="1"/>
</dbReference>
<dbReference type="AlphaFoldDB" id="A0A8S3IF67"/>
<dbReference type="Pfam" id="PF01414">
    <property type="entry name" value="DSL"/>
    <property type="match status" value="1"/>
</dbReference>
<evidence type="ECO:0000256" key="9">
    <source>
        <dbReference type="ARBA" id="ARBA00023180"/>
    </source>
</evidence>
<keyword evidence="4 10" id="KW-0245">EGF-like domain</keyword>
<dbReference type="SMART" id="SM00181">
    <property type="entry name" value="EGF"/>
    <property type="match status" value="4"/>
</dbReference>
<feature type="disulfide bond" evidence="11">
    <location>
        <begin position="12"/>
        <end position="21"/>
    </location>
</feature>
<protein>
    <recommendedName>
        <fullName evidence="12">Delta-like protein</fullName>
    </recommendedName>
</protein>
<keyword evidence="7" id="KW-0221">Differentiation</keyword>
<keyword evidence="12" id="KW-0472">Membrane</keyword>
<feature type="domain" description="EGF-like" evidence="13">
    <location>
        <begin position="177"/>
        <end position="213"/>
    </location>
</feature>
<keyword evidence="6 12" id="KW-0677">Repeat</keyword>
<evidence type="ECO:0000256" key="2">
    <source>
        <dbReference type="ARBA" id="ARBA00022473"/>
    </source>
</evidence>
<accession>A0A8S3IF67</accession>
<dbReference type="InterPro" id="IPR001774">
    <property type="entry name" value="DSL"/>
</dbReference>
<evidence type="ECO:0000256" key="10">
    <source>
        <dbReference type="PROSITE-ProRule" id="PRU00076"/>
    </source>
</evidence>
<dbReference type="PANTHER" id="PTHR24049:SF22">
    <property type="entry name" value="DROSOPHILA CRUMBS HOMOLOG"/>
    <property type="match status" value="1"/>
</dbReference>
<dbReference type="PANTHER" id="PTHR24049">
    <property type="entry name" value="CRUMBS FAMILY MEMBER"/>
    <property type="match status" value="1"/>
</dbReference>
<dbReference type="FunFam" id="2.10.25.10:FF:000100">
    <property type="entry name" value="neurogenic locus notch homolog protein 3"/>
    <property type="match status" value="1"/>
</dbReference>
<dbReference type="PROSITE" id="PS51051">
    <property type="entry name" value="DSL"/>
    <property type="match status" value="1"/>
</dbReference>